<comment type="caution">
    <text evidence="5">The sequence shown here is derived from an EMBL/GenBank/DDBJ whole genome shotgun (WGS) entry which is preliminary data.</text>
</comment>
<dbReference type="EMBL" id="CAXAMM010043962">
    <property type="protein sequence ID" value="CAK9112501.1"/>
    <property type="molecule type" value="Genomic_DNA"/>
</dbReference>
<feature type="compositionally biased region" description="Low complexity" evidence="2">
    <location>
        <begin position="688"/>
        <end position="708"/>
    </location>
</feature>
<evidence type="ECO:0000256" key="2">
    <source>
        <dbReference type="SAM" id="MobiDB-lite"/>
    </source>
</evidence>
<feature type="transmembrane region" description="Helical" evidence="3">
    <location>
        <begin position="616"/>
        <end position="639"/>
    </location>
</feature>
<dbReference type="Pfam" id="PF13205">
    <property type="entry name" value="Big_5"/>
    <property type="match status" value="1"/>
</dbReference>
<dbReference type="Proteomes" id="UP001642464">
    <property type="component" value="Unassembled WGS sequence"/>
</dbReference>
<sequence>MVRSAYDPLFNETFEARHPTMRQASKTQVPQTFFKLVSFLVLLLALVSPCAAQNEEEEVIDFSIANEGSVNSLEEVVSGVLLIYGEIDTDLLTTGDIDIVVKETLGKVCKNFERTTGAPTLTKMFVDVRTVGQVRLGLNYSWQILPPVEAGKDCINRLAMVGFGPKEPPFDRYPAPPIRQLLASELALHPPTRLLNTTGWTISVQNMSCDLRKVTKHWNHTRSIDVFPTEEPECLGSDSVTWEPNLEGEFDVANVGNCNTAGSNACVCAALPSCEWVPSVNGISTCVHTALPGVPCTACALQAKCVLTDEKLCEMKSTPCACVLAGAGCNWNMVRGVCELNPAGGTPCIACPRQYFCSVPTIRSKSPQNLAVMGLKEVGWLLNMTFDREMEFMHIGIGSGVLMQCRATRPGDWPPTFELPYNKLEIDGNVLRINVFGLPNEEQRDCDLVISDSAVRDSSSLLPYNGMMDNVVYVTLPDGVPPEVNSFIPGNSATGVPVDPLVRFFFNEEIRKVGNGMITVYIMGGNQTNREADKKLADLNLWSAAVSVSQDTLLVDLTGLLSTSTYYSVRIPPGVVSDSSNNAFQGIDKGIYIFQTGAEQRVVQLQDTAEDDHTTYTIIIVVAGSLVGIVALAAGYMALEKVRKVRRRARVVARKVEKEVEVEEAPPENLEKPTLPHLAHDVDDWAVAAPASPTSPSSGKSPISSNVSAKNVVGKVPSVKTPTSRPNVQVFSKPEELKTQVHTQLRESGTVVSLADLHNKSSQMMRTIGQKVDDRKRRPNGVSGALTAPSSPTASPVNRRHSAQSPTFPRMEGSPGGRRLHSAEGQARPRRQSGEGGEVTRSTSEAWPAFAPTETMTSNTGAS</sequence>
<name>A0ABP0SJM1_9DINO</name>
<evidence type="ECO:0000313" key="5">
    <source>
        <dbReference type="EMBL" id="CAK9112501.1"/>
    </source>
</evidence>
<protein>
    <submittedName>
        <fullName evidence="5">1</fullName>
    </submittedName>
</protein>
<feature type="compositionally biased region" description="Polar residues" evidence="2">
    <location>
        <begin position="720"/>
        <end position="730"/>
    </location>
</feature>
<feature type="region of interest" description="Disordered" evidence="2">
    <location>
        <begin position="767"/>
        <end position="863"/>
    </location>
</feature>
<proteinExistence type="predicted"/>
<feature type="domain" description="SbsA Ig-like" evidence="4">
    <location>
        <begin position="478"/>
        <end position="595"/>
    </location>
</feature>
<evidence type="ECO:0000313" key="6">
    <source>
        <dbReference type="Proteomes" id="UP001642464"/>
    </source>
</evidence>
<keyword evidence="3" id="KW-0812">Transmembrane</keyword>
<evidence type="ECO:0000259" key="4">
    <source>
        <dbReference type="Pfam" id="PF13205"/>
    </source>
</evidence>
<accession>A0ABP0SJM1</accession>
<feature type="region of interest" description="Disordered" evidence="2">
    <location>
        <begin position="688"/>
        <end position="735"/>
    </location>
</feature>
<keyword evidence="3" id="KW-1133">Transmembrane helix</keyword>
<keyword evidence="3" id="KW-0472">Membrane</keyword>
<gene>
    <name evidence="5" type="ORF">SCF082_LOCUS52156</name>
</gene>
<feature type="compositionally biased region" description="Polar residues" evidence="2">
    <location>
        <begin position="854"/>
        <end position="863"/>
    </location>
</feature>
<evidence type="ECO:0000256" key="1">
    <source>
        <dbReference type="ARBA" id="ARBA00022729"/>
    </source>
</evidence>
<keyword evidence="6" id="KW-1185">Reference proteome</keyword>
<reference evidence="5 6" key="1">
    <citation type="submission" date="2024-02" db="EMBL/GenBank/DDBJ databases">
        <authorList>
            <person name="Chen Y."/>
            <person name="Shah S."/>
            <person name="Dougan E. K."/>
            <person name="Thang M."/>
            <person name="Chan C."/>
        </authorList>
    </citation>
    <scope>NUCLEOTIDE SEQUENCE [LARGE SCALE GENOMIC DNA]</scope>
</reference>
<evidence type="ECO:0000256" key="3">
    <source>
        <dbReference type="SAM" id="Phobius"/>
    </source>
</evidence>
<organism evidence="5 6">
    <name type="scientific">Durusdinium trenchii</name>
    <dbReference type="NCBI Taxonomy" id="1381693"/>
    <lineage>
        <taxon>Eukaryota</taxon>
        <taxon>Sar</taxon>
        <taxon>Alveolata</taxon>
        <taxon>Dinophyceae</taxon>
        <taxon>Suessiales</taxon>
        <taxon>Symbiodiniaceae</taxon>
        <taxon>Durusdinium</taxon>
    </lineage>
</organism>
<dbReference type="InterPro" id="IPR032812">
    <property type="entry name" value="SbsA_Ig"/>
</dbReference>
<keyword evidence="1" id="KW-0732">Signal</keyword>